<dbReference type="Gene3D" id="2.60.200.40">
    <property type="match status" value="1"/>
</dbReference>
<dbReference type="InterPro" id="IPR017438">
    <property type="entry name" value="ATP-NAD_kinase_N"/>
</dbReference>
<evidence type="ECO:0000313" key="5">
    <source>
        <dbReference type="Proteomes" id="UP000677913"/>
    </source>
</evidence>
<evidence type="ECO:0000313" key="4">
    <source>
        <dbReference type="EMBL" id="MBS2966028.1"/>
    </source>
</evidence>
<dbReference type="SUPFAM" id="SSF111331">
    <property type="entry name" value="NAD kinase/diacylglycerol kinase-like"/>
    <property type="match status" value="1"/>
</dbReference>
<name>A0A8J7WP96_9ACTN</name>
<dbReference type="GO" id="GO:0005886">
    <property type="term" value="C:plasma membrane"/>
    <property type="evidence" value="ECO:0007669"/>
    <property type="project" value="TreeGrafter"/>
</dbReference>
<keyword evidence="4" id="KW-0418">Kinase</keyword>
<dbReference type="InterPro" id="IPR016064">
    <property type="entry name" value="NAD/diacylglycerol_kinase_sf"/>
</dbReference>
<proteinExistence type="inferred from homology"/>
<evidence type="ECO:0000256" key="1">
    <source>
        <dbReference type="ARBA" id="ARBA00001946"/>
    </source>
</evidence>
<dbReference type="PANTHER" id="PTHR12358:SF106">
    <property type="entry name" value="LIPID KINASE YEGS"/>
    <property type="match status" value="1"/>
</dbReference>
<dbReference type="Gene3D" id="3.40.50.10330">
    <property type="entry name" value="Probable inorganic polyphosphate/atp-NAD kinase, domain 1"/>
    <property type="match status" value="1"/>
</dbReference>
<comment type="caution">
    <text evidence="4">The sequence shown here is derived from an EMBL/GenBank/DDBJ whole genome shotgun (WGS) entry which is preliminary data.</text>
</comment>
<dbReference type="EMBL" id="JAGSXH010000116">
    <property type="protein sequence ID" value="MBS2966028.1"/>
    <property type="molecule type" value="Genomic_DNA"/>
</dbReference>
<comment type="similarity">
    <text evidence="2">Belongs to the diacylglycerol/lipid kinase family.</text>
</comment>
<dbReference type="AlphaFoldDB" id="A0A8J7WP96"/>
<evidence type="ECO:0000256" key="2">
    <source>
        <dbReference type="ARBA" id="ARBA00005983"/>
    </source>
</evidence>
<dbReference type="PANTHER" id="PTHR12358">
    <property type="entry name" value="SPHINGOSINE KINASE"/>
    <property type="match status" value="1"/>
</dbReference>
<dbReference type="Proteomes" id="UP000677913">
    <property type="component" value="Unassembled WGS sequence"/>
</dbReference>
<dbReference type="GO" id="GO:0004143">
    <property type="term" value="F:ATP-dependent diacylglycerol kinase activity"/>
    <property type="evidence" value="ECO:0007669"/>
    <property type="project" value="TreeGrafter"/>
</dbReference>
<keyword evidence="4" id="KW-0808">Transferase</keyword>
<dbReference type="RefSeq" id="WP_211470716.1">
    <property type="nucleotide sequence ID" value="NZ_JAGSXH010000116.1"/>
</dbReference>
<feature type="domain" description="DAGKc" evidence="3">
    <location>
        <begin position="1"/>
        <end position="126"/>
    </location>
</feature>
<accession>A0A8J7WP96</accession>
<dbReference type="SMART" id="SM00046">
    <property type="entry name" value="DAGKc"/>
    <property type="match status" value="1"/>
</dbReference>
<dbReference type="InterPro" id="IPR050187">
    <property type="entry name" value="Lipid_Phosphate_FormReg"/>
</dbReference>
<protein>
    <submittedName>
        <fullName evidence="4">Diacylglycerol kinase family lipid kinase</fullName>
    </submittedName>
</protein>
<dbReference type="InterPro" id="IPR001206">
    <property type="entry name" value="Diacylglycerol_kinase_cat_dom"/>
</dbReference>
<dbReference type="Pfam" id="PF00781">
    <property type="entry name" value="DAGK_cat"/>
    <property type="match status" value="1"/>
</dbReference>
<evidence type="ECO:0000259" key="3">
    <source>
        <dbReference type="PROSITE" id="PS50146"/>
    </source>
</evidence>
<comment type="cofactor">
    <cofactor evidence="1">
        <name>Mg(2+)</name>
        <dbReference type="ChEBI" id="CHEBI:18420"/>
    </cofactor>
</comment>
<gene>
    <name evidence="4" type="ORF">KGA66_23490</name>
</gene>
<sequence length="308" mass="32983">MNPKATTATERTCDVLVGALSSALDLRTVRTERRGHAADLAREAEADGFDVVIAFGGDGTVNEVVTGLLTNGPGPQVPALAVVPGGSTNVFARALGLPNQAVEATGALLRCLRERQTRLVSVGAAHFDGAENPRYFTFSAGYGFDAAVVGAVERQREAGRRSTGALYIRSALNEYFRHTDRKSAPIRAVLADGTELPPLFMAVLANTAPWTYLGSRPILATPQAGFETGLDLFGLASMSVLPVWRTVGRLLVNSQRLGKGRGVLIRHDLPEITLSAQRPVEFQVDGDYLGPRERVTFRSVPDALRVFA</sequence>
<organism evidence="4 5">
    <name type="scientific">Actinocrinis puniceicyclus</name>
    <dbReference type="NCBI Taxonomy" id="977794"/>
    <lineage>
        <taxon>Bacteria</taxon>
        <taxon>Bacillati</taxon>
        <taxon>Actinomycetota</taxon>
        <taxon>Actinomycetes</taxon>
        <taxon>Catenulisporales</taxon>
        <taxon>Actinospicaceae</taxon>
        <taxon>Actinocrinis</taxon>
    </lineage>
</organism>
<reference evidence="4" key="1">
    <citation type="submission" date="2021-04" db="EMBL/GenBank/DDBJ databases">
        <title>Genome based classification of Actinospica acidithermotolerans sp. nov., an actinobacterium isolated from an Indonesian hot spring.</title>
        <authorList>
            <person name="Kusuma A.B."/>
            <person name="Putra K.E."/>
            <person name="Nafisah S."/>
            <person name="Loh J."/>
            <person name="Nouioui I."/>
            <person name="Goodfellow M."/>
        </authorList>
    </citation>
    <scope>NUCLEOTIDE SEQUENCE</scope>
    <source>
        <strain evidence="4">DSM 45618</strain>
    </source>
</reference>
<dbReference type="PROSITE" id="PS50146">
    <property type="entry name" value="DAGK"/>
    <property type="match status" value="1"/>
</dbReference>
<keyword evidence="5" id="KW-1185">Reference proteome</keyword>